<evidence type="ECO:0000256" key="1">
    <source>
        <dbReference type="ARBA" id="ARBA00004167"/>
    </source>
</evidence>
<dbReference type="Pfam" id="PF01822">
    <property type="entry name" value="WSC"/>
    <property type="match status" value="1"/>
</dbReference>
<dbReference type="SUPFAM" id="SSF56487">
    <property type="entry name" value="SRCR-like"/>
    <property type="match status" value="1"/>
</dbReference>
<dbReference type="InterPro" id="IPR001190">
    <property type="entry name" value="SRCR"/>
</dbReference>
<feature type="domain" description="Sushi" evidence="14">
    <location>
        <begin position="214"/>
        <end position="280"/>
    </location>
</feature>
<comment type="caution">
    <text evidence="9">Lacks conserved residue(s) required for the propagation of feature annotation.</text>
</comment>
<evidence type="ECO:0000256" key="12">
    <source>
        <dbReference type="SAM" id="Phobius"/>
    </source>
</evidence>
<dbReference type="Proteomes" id="UP000694845">
    <property type="component" value="Unplaced"/>
</dbReference>
<keyword evidence="5 12" id="KW-1133">Transmembrane helix</keyword>
<evidence type="ECO:0000256" key="4">
    <source>
        <dbReference type="ARBA" id="ARBA00022737"/>
    </source>
</evidence>
<dbReference type="FunFam" id="3.10.250.10:FF:000016">
    <property type="entry name" value="Scavenger receptor cysteine-rich protein type 12"/>
    <property type="match status" value="1"/>
</dbReference>
<keyword evidence="2 12" id="KW-0812">Transmembrane</keyword>
<comment type="subcellular location">
    <subcellularLocation>
        <location evidence="1">Membrane</location>
        <topology evidence="1">Single-pass membrane protein</topology>
    </subcellularLocation>
</comment>
<sequence>MDDPEVEEVRLVGGPETTPNAGRVEFRRPGSAEWFSVCADDWGFPEGQVVCRELGFPGTSTVKTESEYGDRGMGKSIAGFQCEGEEESLMACMNGTDERDDPCGDSHTAGVVCTAPGYKGCFSGDGDAIFHDLVTMDEITIEKCVYHAKMQVSNDKSIVYAAMERKQCLYRLKDPNINENTRVIDSTCNHACAGNPDQRCGGEGVISIYSVNESFCSDPGNLAHGELTIRPTADHFYFGSIINFTCNPGFGLQGALSVQCVKGPAPAQIMWSETSPECVATGLGTAPPVTDRVDVGLVLGILNTALLGTLILVILIGLYCCVFRARRDSPAVPPRYTRTNSLPRNGLGEDVRKSAAGHPASRPQSTVQDLPEYSAVDQDAKRTSTASKTNSGFMDELDLAPGRPVYSLVMKDRGSRASESEDIFGEIMVNPPSLQQEGEWVENEMYEAVELEGPPGDNKV</sequence>
<name>A0A8B7YE34_ACAPL</name>
<keyword evidence="10" id="KW-0768">Sushi</keyword>
<dbReference type="KEGG" id="aplc:110978880"/>
<dbReference type="InterPro" id="IPR002889">
    <property type="entry name" value="WSC_carb-bd"/>
</dbReference>
<dbReference type="PROSITE" id="PS50923">
    <property type="entry name" value="SUSHI"/>
    <property type="match status" value="1"/>
</dbReference>
<dbReference type="PANTHER" id="PTHR48071:SF18">
    <property type="entry name" value="DELETED IN MALIGNANT BRAIN TUMORS 1 PROTEIN-RELATED"/>
    <property type="match status" value="1"/>
</dbReference>
<dbReference type="InterPro" id="IPR000436">
    <property type="entry name" value="Sushi_SCR_CCP_dom"/>
</dbReference>
<accession>A0A8B7YE34</accession>
<dbReference type="Gene3D" id="3.10.250.10">
    <property type="entry name" value="SRCR-like domain"/>
    <property type="match status" value="1"/>
</dbReference>
<feature type="domain" description="WSC" evidence="15">
    <location>
        <begin position="115"/>
        <end position="212"/>
    </location>
</feature>
<keyword evidence="4" id="KW-0677">Repeat</keyword>
<dbReference type="Gene3D" id="2.10.70.10">
    <property type="entry name" value="Complement Module, domain 1"/>
    <property type="match status" value="1"/>
</dbReference>
<dbReference type="OMA" id="CANDWHF"/>
<keyword evidence="3" id="KW-0732">Signal</keyword>
<dbReference type="PROSITE" id="PS51212">
    <property type="entry name" value="WSC"/>
    <property type="match status" value="1"/>
</dbReference>
<keyword evidence="7 9" id="KW-1015">Disulfide bond</keyword>
<dbReference type="GeneID" id="110978880"/>
<dbReference type="Pfam" id="PF00530">
    <property type="entry name" value="SRCR"/>
    <property type="match status" value="1"/>
</dbReference>
<feature type="region of interest" description="Disordered" evidence="11">
    <location>
        <begin position="332"/>
        <end position="394"/>
    </location>
</feature>
<evidence type="ECO:0000256" key="9">
    <source>
        <dbReference type="PROSITE-ProRule" id="PRU00196"/>
    </source>
</evidence>
<dbReference type="InterPro" id="IPR036772">
    <property type="entry name" value="SRCR-like_dom_sf"/>
</dbReference>
<evidence type="ECO:0000256" key="8">
    <source>
        <dbReference type="ARBA" id="ARBA00023180"/>
    </source>
</evidence>
<dbReference type="AlphaFoldDB" id="A0A8B7YE34"/>
<feature type="transmembrane region" description="Helical" evidence="12">
    <location>
        <begin position="297"/>
        <end position="322"/>
    </location>
</feature>
<dbReference type="Pfam" id="PF00084">
    <property type="entry name" value="Sushi"/>
    <property type="match status" value="1"/>
</dbReference>
<evidence type="ECO:0000313" key="17">
    <source>
        <dbReference type="RefSeq" id="XP_022089896.1"/>
    </source>
</evidence>
<feature type="disulfide bond" evidence="9">
    <location>
        <begin position="82"/>
        <end position="92"/>
    </location>
</feature>
<evidence type="ECO:0000256" key="11">
    <source>
        <dbReference type="SAM" id="MobiDB-lite"/>
    </source>
</evidence>
<reference evidence="17" key="1">
    <citation type="submission" date="2025-08" db="UniProtKB">
        <authorList>
            <consortium name="RefSeq"/>
        </authorList>
    </citation>
    <scope>IDENTIFICATION</scope>
</reference>
<keyword evidence="8" id="KW-0325">Glycoprotein</keyword>
<evidence type="ECO:0000259" key="13">
    <source>
        <dbReference type="PROSITE" id="PS50287"/>
    </source>
</evidence>
<evidence type="ECO:0000256" key="7">
    <source>
        <dbReference type="ARBA" id="ARBA00023157"/>
    </source>
</evidence>
<evidence type="ECO:0000313" key="16">
    <source>
        <dbReference type="Proteomes" id="UP000694845"/>
    </source>
</evidence>
<evidence type="ECO:0000256" key="10">
    <source>
        <dbReference type="PROSITE-ProRule" id="PRU00302"/>
    </source>
</evidence>
<proteinExistence type="predicted"/>
<evidence type="ECO:0000259" key="14">
    <source>
        <dbReference type="PROSITE" id="PS50923"/>
    </source>
</evidence>
<evidence type="ECO:0000256" key="2">
    <source>
        <dbReference type="ARBA" id="ARBA00022692"/>
    </source>
</evidence>
<dbReference type="SMART" id="SM00032">
    <property type="entry name" value="CCP"/>
    <property type="match status" value="1"/>
</dbReference>
<dbReference type="OrthoDB" id="9935125at2759"/>
<evidence type="ECO:0000256" key="5">
    <source>
        <dbReference type="ARBA" id="ARBA00022989"/>
    </source>
</evidence>
<evidence type="ECO:0000259" key="15">
    <source>
        <dbReference type="PROSITE" id="PS51212"/>
    </source>
</evidence>
<dbReference type="SUPFAM" id="SSF57535">
    <property type="entry name" value="Complement control module/SCR domain"/>
    <property type="match status" value="1"/>
</dbReference>
<dbReference type="PANTHER" id="PTHR48071">
    <property type="entry name" value="SRCR DOMAIN-CONTAINING PROTEIN"/>
    <property type="match status" value="1"/>
</dbReference>
<feature type="domain" description="SRCR" evidence="13">
    <location>
        <begin position="9"/>
        <end position="114"/>
    </location>
</feature>
<feature type="compositionally biased region" description="Polar residues" evidence="11">
    <location>
        <begin position="383"/>
        <end position="392"/>
    </location>
</feature>
<organism evidence="16 17">
    <name type="scientific">Acanthaster planci</name>
    <name type="common">Crown-of-thorns starfish</name>
    <dbReference type="NCBI Taxonomy" id="133434"/>
    <lineage>
        <taxon>Eukaryota</taxon>
        <taxon>Metazoa</taxon>
        <taxon>Echinodermata</taxon>
        <taxon>Eleutherozoa</taxon>
        <taxon>Asterozoa</taxon>
        <taxon>Asteroidea</taxon>
        <taxon>Valvatacea</taxon>
        <taxon>Valvatida</taxon>
        <taxon>Acanthasteridae</taxon>
        <taxon>Acanthaster</taxon>
    </lineage>
</organism>
<dbReference type="GO" id="GO:0016020">
    <property type="term" value="C:membrane"/>
    <property type="evidence" value="ECO:0007669"/>
    <property type="project" value="UniProtKB-SubCell"/>
</dbReference>
<keyword evidence="6 12" id="KW-0472">Membrane</keyword>
<keyword evidence="16" id="KW-1185">Reference proteome</keyword>
<dbReference type="SMART" id="SM00202">
    <property type="entry name" value="SR"/>
    <property type="match status" value="1"/>
</dbReference>
<gene>
    <name evidence="17" type="primary">LOC110978880</name>
</gene>
<dbReference type="CDD" id="cd00033">
    <property type="entry name" value="CCP"/>
    <property type="match status" value="1"/>
</dbReference>
<evidence type="ECO:0000256" key="6">
    <source>
        <dbReference type="ARBA" id="ARBA00023136"/>
    </source>
</evidence>
<evidence type="ECO:0000256" key="3">
    <source>
        <dbReference type="ARBA" id="ARBA00022729"/>
    </source>
</evidence>
<dbReference type="SMART" id="SM00321">
    <property type="entry name" value="WSC"/>
    <property type="match status" value="1"/>
</dbReference>
<dbReference type="PROSITE" id="PS50287">
    <property type="entry name" value="SRCR_2"/>
    <property type="match status" value="1"/>
</dbReference>
<dbReference type="RefSeq" id="XP_022089896.1">
    <property type="nucleotide sequence ID" value="XM_022234204.1"/>
</dbReference>
<dbReference type="InterPro" id="IPR035976">
    <property type="entry name" value="Sushi/SCR/CCP_sf"/>
</dbReference>
<protein>
    <submittedName>
        <fullName evidence="17">Uncharacterized protein LOC110978880</fullName>
    </submittedName>
</protein>